<evidence type="ECO:0000313" key="1">
    <source>
        <dbReference type="EMBL" id="CAG7831318.1"/>
    </source>
</evidence>
<protein>
    <submittedName>
        <fullName evidence="1">Uncharacterized protein</fullName>
    </submittedName>
</protein>
<dbReference type="AlphaFoldDB" id="A0A8J2L9T4"/>
<keyword evidence="2" id="KW-1185">Reference proteome</keyword>
<gene>
    <name evidence="1" type="ORF">AFUS01_LOCUS41066</name>
</gene>
<organism evidence="1 2">
    <name type="scientific">Allacma fusca</name>
    <dbReference type="NCBI Taxonomy" id="39272"/>
    <lineage>
        <taxon>Eukaryota</taxon>
        <taxon>Metazoa</taxon>
        <taxon>Ecdysozoa</taxon>
        <taxon>Arthropoda</taxon>
        <taxon>Hexapoda</taxon>
        <taxon>Collembola</taxon>
        <taxon>Symphypleona</taxon>
        <taxon>Sminthuridae</taxon>
        <taxon>Allacma</taxon>
    </lineage>
</organism>
<reference evidence="1" key="1">
    <citation type="submission" date="2021-06" db="EMBL/GenBank/DDBJ databases">
        <authorList>
            <person name="Hodson N. C."/>
            <person name="Mongue J. A."/>
            <person name="Jaron S. K."/>
        </authorList>
    </citation>
    <scope>NUCLEOTIDE SEQUENCE</scope>
</reference>
<evidence type="ECO:0000313" key="2">
    <source>
        <dbReference type="Proteomes" id="UP000708208"/>
    </source>
</evidence>
<comment type="caution">
    <text evidence="1">The sequence shown here is derived from an EMBL/GenBank/DDBJ whole genome shotgun (WGS) entry which is preliminary data.</text>
</comment>
<dbReference type="Proteomes" id="UP000708208">
    <property type="component" value="Unassembled WGS sequence"/>
</dbReference>
<accession>A0A8J2L9T4</accession>
<feature type="non-terminal residue" evidence="1">
    <location>
        <position position="1"/>
    </location>
</feature>
<dbReference type="EMBL" id="CAJVCH010559953">
    <property type="protein sequence ID" value="CAG7831318.1"/>
    <property type="molecule type" value="Genomic_DNA"/>
</dbReference>
<sequence>YFPLLTILWLHGFHLHLIVVEAGIMASRTGFQQ</sequence>
<name>A0A8J2L9T4_9HEXA</name>
<proteinExistence type="predicted"/>